<evidence type="ECO:0000259" key="3">
    <source>
        <dbReference type="PROSITE" id="PS50835"/>
    </source>
</evidence>
<keyword evidence="1" id="KW-1133">Transmembrane helix</keyword>
<evidence type="ECO:0000313" key="4">
    <source>
        <dbReference type="EMBL" id="KAG6944907.1"/>
    </source>
</evidence>
<reference evidence="4" key="1">
    <citation type="submission" date="2021-01" db="EMBL/GenBank/DDBJ databases">
        <title>Phytophthora aleatoria, a newly-described species from Pinus radiata is distinct from Phytophthora cactorum isolates based on comparative genomics.</title>
        <authorList>
            <person name="Mcdougal R."/>
            <person name="Panda P."/>
            <person name="Williams N."/>
            <person name="Studholme D.J."/>
        </authorList>
    </citation>
    <scope>NUCLEOTIDE SEQUENCE</scope>
    <source>
        <strain evidence="4">NZFS 4037</strain>
    </source>
</reference>
<feature type="signal peptide" evidence="2">
    <location>
        <begin position="1"/>
        <end position="24"/>
    </location>
</feature>
<keyword evidence="2" id="KW-0732">Signal</keyword>
<keyword evidence="1" id="KW-0812">Transmembrane</keyword>
<feature type="chain" id="PRO_5035280126" description="Ig-like domain-containing protein" evidence="2">
    <location>
        <begin position="25"/>
        <end position="330"/>
    </location>
</feature>
<evidence type="ECO:0000256" key="1">
    <source>
        <dbReference type="SAM" id="Phobius"/>
    </source>
</evidence>
<evidence type="ECO:0000256" key="2">
    <source>
        <dbReference type="SAM" id="SignalP"/>
    </source>
</evidence>
<evidence type="ECO:0000313" key="5">
    <source>
        <dbReference type="Proteomes" id="UP000709295"/>
    </source>
</evidence>
<organism evidence="4 5">
    <name type="scientific">Phytophthora aleatoria</name>
    <dbReference type="NCBI Taxonomy" id="2496075"/>
    <lineage>
        <taxon>Eukaryota</taxon>
        <taxon>Sar</taxon>
        <taxon>Stramenopiles</taxon>
        <taxon>Oomycota</taxon>
        <taxon>Peronosporomycetes</taxon>
        <taxon>Peronosporales</taxon>
        <taxon>Peronosporaceae</taxon>
        <taxon>Phytophthora</taxon>
    </lineage>
</organism>
<feature type="transmembrane region" description="Helical" evidence="1">
    <location>
        <begin position="287"/>
        <end position="310"/>
    </location>
</feature>
<dbReference type="EMBL" id="JAENGY010002245">
    <property type="protein sequence ID" value="KAG6944907.1"/>
    <property type="molecule type" value="Genomic_DNA"/>
</dbReference>
<feature type="non-terminal residue" evidence="4">
    <location>
        <position position="1"/>
    </location>
</feature>
<dbReference type="InterPro" id="IPR007110">
    <property type="entry name" value="Ig-like_dom"/>
</dbReference>
<feature type="domain" description="Ig-like" evidence="3">
    <location>
        <begin position="97"/>
        <end position="185"/>
    </location>
</feature>
<accession>A0A8J5ITH2</accession>
<protein>
    <recommendedName>
        <fullName evidence="3">Ig-like domain-containing protein</fullName>
    </recommendedName>
</protein>
<dbReference type="PROSITE" id="PS50835">
    <property type="entry name" value="IG_LIKE"/>
    <property type="match status" value="1"/>
</dbReference>
<keyword evidence="5" id="KW-1185">Reference proteome</keyword>
<name>A0A8J5ITH2_9STRA</name>
<keyword evidence="1" id="KW-0472">Membrane</keyword>
<dbReference type="AlphaFoldDB" id="A0A8J5ITH2"/>
<proteinExistence type="predicted"/>
<sequence>MPRWSSMLLPTLALAPSQVHSSSANQMDFAACLIQHSPEYLCCECTETTKVLYTKYNRPSGGDYESYYIDGWNEQRQVNFPYVMYHPQPPKFYYNDPSTICRVQAVANTETGELTEELQCANTNSSLATASRDNTVFWTYPANVRNNNASFPVGANCYSLMLRDGSVDSDLKATCVSTSTTPRFTTYTETPLVVIHLLYLAFFVVLGVWMDGLQELLAEDQPVRERDEQEAHCYPAGAVKSCCGQCYWPSHGRSCRMQIKASEGILQTGFSNSYLGTFVFGCVVDNAVVFIVMWVITSIWFVVVVVVVSMQDRIFNFFRLRVPLDKCEFV</sequence>
<comment type="caution">
    <text evidence="4">The sequence shown here is derived from an EMBL/GenBank/DDBJ whole genome shotgun (WGS) entry which is preliminary data.</text>
</comment>
<dbReference type="Proteomes" id="UP000709295">
    <property type="component" value="Unassembled WGS sequence"/>
</dbReference>
<feature type="transmembrane region" description="Helical" evidence="1">
    <location>
        <begin position="192"/>
        <end position="210"/>
    </location>
</feature>
<gene>
    <name evidence="4" type="ORF">JG688_00016843</name>
</gene>